<protein>
    <submittedName>
        <fullName evidence="1">Uncharacterized protein</fullName>
    </submittedName>
</protein>
<accession>A0A0F9M414</accession>
<reference evidence="1" key="1">
    <citation type="journal article" date="2015" name="Nature">
        <title>Complex archaea that bridge the gap between prokaryotes and eukaryotes.</title>
        <authorList>
            <person name="Spang A."/>
            <person name="Saw J.H."/>
            <person name="Jorgensen S.L."/>
            <person name="Zaremba-Niedzwiedzka K."/>
            <person name="Martijn J."/>
            <person name="Lind A.E."/>
            <person name="van Eijk R."/>
            <person name="Schleper C."/>
            <person name="Guy L."/>
            <person name="Ettema T.J."/>
        </authorList>
    </citation>
    <scope>NUCLEOTIDE SEQUENCE</scope>
</reference>
<sequence>MYKTDQWELKYFEDEDAIEIIVREDDGRITNGFASIPCYGEDDVSYDDQWEIARLLVAAPKLLEALENIENDANSIPEIIWNMRNNAIAMAKGN</sequence>
<name>A0A0F9M414_9ZZZZ</name>
<evidence type="ECO:0000313" key="1">
    <source>
        <dbReference type="EMBL" id="KKM63962.1"/>
    </source>
</evidence>
<dbReference type="AlphaFoldDB" id="A0A0F9M414"/>
<proteinExistence type="predicted"/>
<organism evidence="1">
    <name type="scientific">marine sediment metagenome</name>
    <dbReference type="NCBI Taxonomy" id="412755"/>
    <lineage>
        <taxon>unclassified sequences</taxon>
        <taxon>metagenomes</taxon>
        <taxon>ecological metagenomes</taxon>
    </lineage>
</organism>
<comment type="caution">
    <text evidence="1">The sequence shown here is derived from an EMBL/GenBank/DDBJ whole genome shotgun (WGS) entry which is preliminary data.</text>
</comment>
<dbReference type="EMBL" id="LAZR01010993">
    <property type="protein sequence ID" value="KKM63962.1"/>
    <property type="molecule type" value="Genomic_DNA"/>
</dbReference>
<gene>
    <name evidence="1" type="ORF">LCGC14_1506120</name>
</gene>